<dbReference type="EMBL" id="FXTP01000001">
    <property type="protein sequence ID" value="SMO34008.1"/>
    <property type="molecule type" value="Genomic_DNA"/>
</dbReference>
<dbReference type="PROSITE" id="PS51257">
    <property type="entry name" value="PROKAR_LIPOPROTEIN"/>
    <property type="match status" value="1"/>
</dbReference>
<reference evidence="2 3" key="1">
    <citation type="submission" date="2017-05" db="EMBL/GenBank/DDBJ databases">
        <authorList>
            <person name="Varghese N."/>
            <person name="Submissions S."/>
        </authorList>
    </citation>
    <scope>NUCLEOTIDE SEQUENCE [LARGE SCALE GENOMIC DNA]</scope>
    <source>
        <strain evidence="2 3">DSM 21985</strain>
    </source>
</reference>
<dbReference type="AlphaFoldDB" id="A0A521AGZ3"/>
<evidence type="ECO:0000313" key="3">
    <source>
        <dbReference type="Proteomes" id="UP000317557"/>
    </source>
</evidence>
<protein>
    <recommendedName>
        <fullName evidence="4">DUF4625 domain-containing protein</fullName>
    </recommendedName>
</protein>
<feature type="chain" id="PRO_5022228244" description="DUF4625 domain-containing protein" evidence="1">
    <location>
        <begin position="19"/>
        <end position="270"/>
    </location>
</feature>
<gene>
    <name evidence="2" type="ORF">SAMN06265219_101124</name>
</gene>
<keyword evidence="1" id="KW-0732">Signal</keyword>
<name>A0A521AGZ3_9BACT</name>
<keyword evidence="3" id="KW-1185">Reference proteome</keyword>
<dbReference type="OrthoDB" id="1524470at2"/>
<sequence>MNKFFGAILLSAVSIAFLGCDSTTSPRSLLDDAPGVSNLSVSPAIVSFTENADGFKDTTITLKLQFDVQNLASTDVLQYNISTKPKDRFPVKTGASGQLKMGETGSFSTSQPVQFRTTTTNIWDYVVNVFVNDSSGYGNYAQTELRVNGFSSAPPKILSAENESEFQRPESGSKKAYFKATVIDVDGDSTIYGVFLRLISRRTGEASNSPFELFDDGDTYDDSAKNDSVYTINFPIYSGNRPETYDILYFAIDNAGMVSDTARTTFTIVE</sequence>
<evidence type="ECO:0000256" key="1">
    <source>
        <dbReference type="SAM" id="SignalP"/>
    </source>
</evidence>
<dbReference type="Proteomes" id="UP000317557">
    <property type="component" value="Unassembled WGS sequence"/>
</dbReference>
<accession>A0A521AGZ3</accession>
<feature type="signal peptide" evidence="1">
    <location>
        <begin position="1"/>
        <end position="18"/>
    </location>
</feature>
<evidence type="ECO:0008006" key="4">
    <source>
        <dbReference type="Google" id="ProtNLM"/>
    </source>
</evidence>
<organism evidence="2 3">
    <name type="scientific">Gracilimonas mengyeensis</name>
    <dbReference type="NCBI Taxonomy" id="1302730"/>
    <lineage>
        <taxon>Bacteria</taxon>
        <taxon>Pseudomonadati</taxon>
        <taxon>Balneolota</taxon>
        <taxon>Balneolia</taxon>
        <taxon>Balneolales</taxon>
        <taxon>Balneolaceae</taxon>
        <taxon>Gracilimonas</taxon>
    </lineage>
</organism>
<dbReference type="RefSeq" id="WP_142452654.1">
    <property type="nucleotide sequence ID" value="NZ_FXTP01000001.1"/>
</dbReference>
<evidence type="ECO:0000313" key="2">
    <source>
        <dbReference type="EMBL" id="SMO34008.1"/>
    </source>
</evidence>
<proteinExistence type="predicted"/>